<feature type="transmembrane region" description="Helical" evidence="1">
    <location>
        <begin position="175"/>
        <end position="195"/>
    </location>
</feature>
<name>A0A8J7MAX9_9RHOB</name>
<dbReference type="Proteomes" id="UP000655420">
    <property type="component" value="Unassembled WGS sequence"/>
</dbReference>
<dbReference type="EMBL" id="JAEHHL010000012">
    <property type="protein sequence ID" value="MBK0400938.1"/>
    <property type="molecule type" value="Genomic_DNA"/>
</dbReference>
<dbReference type="InterPro" id="IPR014509">
    <property type="entry name" value="YjdF-like"/>
</dbReference>
<dbReference type="RefSeq" id="WP_200612783.1">
    <property type="nucleotide sequence ID" value="NZ_JAEHHL010000012.1"/>
</dbReference>
<keyword evidence="1" id="KW-0472">Membrane</keyword>
<protein>
    <submittedName>
        <fullName evidence="2">DUF2238 domain-containing protein</fullName>
    </submittedName>
</protein>
<feature type="transmembrane region" description="Helical" evidence="1">
    <location>
        <begin position="7"/>
        <end position="28"/>
    </location>
</feature>
<accession>A0A8J7MAX9</accession>
<dbReference type="AlphaFoldDB" id="A0A8J7MAX9"/>
<feature type="transmembrane region" description="Helical" evidence="1">
    <location>
        <begin position="63"/>
        <end position="88"/>
    </location>
</feature>
<keyword evidence="3" id="KW-1185">Reference proteome</keyword>
<reference evidence="2" key="1">
    <citation type="submission" date="2020-12" db="EMBL/GenBank/DDBJ databases">
        <title>Bacterial taxonomy.</title>
        <authorList>
            <person name="Pan X."/>
        </authorList>
    </citation>
    <scope>NUCLEOTIDE SEQUENCE</scope>
    <source>
        <strain evidence="2">M0105</strain>
    </source>
</reference>
<proteinExistence type="predicted"/>
<keyword evidence="1" id="KW-0812">Transmembrane</keyword>
<keyword evidence="1" id="KW-1133">Transmembrane helix</keyword>
<gene>
    <name evidence="2" type="ORF">H0I76_17200</name>
</gene>
<feature type="transmembrane region" description="Helical" evidence="1">
    <location>
        <begin position="137"/>
        <end position="163"/>
    </location>
</feature>
<comment type="caution">
    <text evidence="2">The sequence shown here is derived from an EMBL/GenBank/DDBJ whole genome shotgun (WGS) entry which is preliminary data.</text>
</comment>
<organism evidence="2 3">
    <name type="scientific">Thermohalobaculum xanthum</name>
    <dbReference type="NCBI Taxonomy" id="2753746"/>
    <lineage>
        <taxon>Bacteria</taxon>
        <taxon>Pseudomonadati</taxon>
        <taxon>Pseudomonadota</taxon>
        <taxon>Alphaproteobacteria</taxon>
        <taxon>Rhodobacterales</taxon>
        <taxon>Paracoccaceae</taxon>
        <taxon>Thermohalobaculum</taxon>
    </lineage>
</organism>
<evidence type="ECO:0000313" key="2">
    <source>
        <dbReference type="EMBL" id="MBK0400938.1"/>
    </source>
</evidence>
<dbReference type="Pfam" id="PF09997">
    <property type="entry name" value="DUF2238"/>
    <property type="match status" value="1"/>
</dbReference>
<feature type="transmembrane region" description="Helical" evidence="1">
    <location>
        <begin position="108"/>
        <end position="125"/>
    </location>
</feature>
<evidence type="ECO:0000313" key="3">
    <source>
        <dbReference type="Proteomes" id="UP000655420"/>
    </source>
</evidence>
<sequence>MRPPSPAEWWVIAFNLGYLALFTTHFLARGNAEFLWYIVTMAVLMGLVWWLSRRVLLPVPLMWALSLWGFAHMAGGGVPVGETVLYGVTLVPLVADGDLTLLRYDQVVHAYGFAVTAWLVWRLAIGTVPAMRGTRTVLVLAALSSMGLGATNEIVEFAAVVALPQTGVGGYYNTALDLVFNAMGAVLAVLAIAAVERNREG</sequence>
<feature type="transmembrane region" description="Helical" evidence="1">
    <location>
        <begin position="34"/>
        <end position="51"/>
    </location>
</feature>
<evidence type="ECO:0000256" key="1">
    <source>
        <dbReference type="SAM" id="Phobius"/>
    </source>
</evidence>